<feature type="compositionally biased region" description="Polar residues" evidence="1">
    <location>
        <begin position="147"/>
        <end position="156"/>
    </location>
</feature>
<reference evidence="2" key="2">
    <citation type="submission" date="2015-07" db="EMBL/GenBank/DDBJ databases">
        <authorList>
            <person name="Noorani M."/>
        </authorList>
    </citation>
    <scope>NUCLEOTIDE SEQUENCE</scope>
    <source>
        <strain evidence="2">Yugu1</strain>
    </source>
</reference>
<dbReference type="AlphaFoldDB" id="A0A368SLE9"/>
<gene>
    <name evidence="2" type="ORF">SETIT_9G280500v2</name>
</gene>
<feature type="region of interest" description="Disordered" evidence="1">
    <location>
        <begin position="143"/>
        <end position="173"/>
    </location>
</feature>
<evidence type="ECO:0000256" key="1">
    <source>
        <dbReference type="SAM" id="MobiDB-lite"/>
    </source>
</evidence>
<proteinExistence type="predicted"/>
<sequence>MANGGENQAKTKDYVEWMKQIREGNTNTFISKKKHQHGNMDSKLPHNRPSHPSPAFAIIIIRSQSTVQRMVVENRKGGSWAKGWGMFQDAMEWKINRSIMLVQTNKSDTHTDTLIIVINNRKKKNTAPKKKGKGKPQFFLTKLGGLNATNNRSPNHGANLPPKKTRAVFSGAP</sequence>
<protein>
    <submittedName>
        <fullName evidence="2">Uncharacterized protein</fullName>
    </submittedName>
</protein>
<accession>A0A368SLE9</accession>
<name>A0A368SLE9_SETIT</name>
<dbReference type="EMBL" id="CM003536">
    <property type="protein sequence ID" value="RCV43259.1"/>
    <property type="molecule type" value="Genomic_DNA"/>
</dbReference>
<evidence type="ECO:0000313" key="2">
    <source>
        <dbReference type="EMBL" id="RCV43259.1"/>
    </source>
</evidence>
<reference evidence="2" key="1">
    <citation type="journal article" date="2012" name="Nat. Biotechnol.">
        <title>Reference genome sequence of the model plant Setaria.</title>
        <authorList>
            <person name="Bennetzen J.L."/>
            <person name="Schmutz J."/>
            <person name="Wang H."/>
            <person name="Percifield R."/>
            <person name="Hawkins J."/>
            <person name="Pontaroli A.C."/>
            <person name="Estep M."/>
            <person name="Feng L."/>
            <person name="Vaughn J.N."/>
            <person name="Grimwood J."/>
            <person name="Jenkins J."/>
            <person name="Barry K."/>
            <person name="Lindquist E."/>
            <person name="Hellsten U."/>
            <person name="Deshpande S."/>
            <person name="Wang X."/>
            <person name="Wu X."/>
            <person name="Mitros T."/>
            <person name="Triplett J."/>
            <person name="Yang X."/>
            <person name="Ye C.Y."/>
            <person name="Mauro-Herrera M."/>
            <person name="Wang L."/>
            <person name="Li P."/>
            <person name="Sharma M."/>
            <person name="Sharma R."/>
            <person name="Ronald P.C."/>
            <person name="Panaud O."/>
            <person name="Kellogg E.A."/>
            <person name="Brutnell T.P."/>
            <person name="Doust A.N."/>
            <person name="Tuskan G.A."/>
            <person name="Rokhsar D."/>
            <person name="Devos K.M."/>
        </authorList>
    </citation>
    <scope>NUCLEOTIDE SEQUENCE [LARGE SCALE GENOMIC DNA]</scope>
    <source>
        <strain evidence="2">Yugu1</strain>
    </source>
</reference>
<organism evidence="2">
    <name type="scientific">Setaria italica</name>
    <name type="common">Foxtail millet</name>
    <name type="synonym">Panicum italicum</name>
    <dbReference type="NCBI Taxonomy" id="4555"/>
    <lineage>
        <taxon>Eukaryota</taxon>
        <taxon>Viridiplantae</taxon>
        <taxon>Streptophyta</taxon>
        <taxon>Embryophyta</taxon>
        <taxon>Tracheophyta</taxon>
        <taxon>Spermatophyta</taxon>
        <taxon>Magnoliopsida</taxon>
        <taxon>Liliopsida</taxon>
        <taxon>Poales</taxon>
        <taxon>Poaceae</taxon>
        <taxon>PACMAD clade</taxon>
        <taxon>Panicoideae</taxon>
        <taxon>Panicodae</taxon>
        <taxon>Paniceae</taxon>
        <taxon>Cenchrinae</taxon>
        <taxon>Setaria</taxon>
    </lineage>
</organism>